<evidence type="ECO:0008006" key="4">
    <source>
        <dbReference type="Google" id="ProtNLM"/>
    </source>
</evidence>
<name>A0A099YDT4_LIMMU</name>
<feature type="region of interest" description="Disordered" evidence="1">
    <location>
        <begin position="38"/>
        <end position="115"/>
    </location>
</feature>
<feature type="compositionally biased region" description="Basic residues" evidence="1">
    <location>
        <begin position="51"/>
        <end position="63"/>
    </location>
</feature>
<feature type="compositionally biased region" description="Low complexity" evidence="1">
    <location>
        <begin position="64"/>
        <end position="99"/>
    </location>
</feature>
<dbReference type="PROSITE" id="PS51257">
    <property type="entry name" value="PROKAR_LIPOPROTEIN"/>
    <property type="match status" value="1"/>
</dbReference>
<organism evidence="2 3">
    <name type="scientific">Limosilactobacillus mucosae</name>
    <name type="common">Lactobacillus mucosae</name>
    <dbReference type="NCBI Taxonomy" id="97478"/>
    <lineage>
        <taxon>Bacteria</taxon>
        <taxon>Bacillati</taxon>
        <taxon>Bacillota</taxon>
        <taxon>Bacilli</taxon>
        <taxon>Lactobacillales</taxon>
        <taxon>Lactobacillaceae</taxon>
        <taxon>Limosilactobacillus</taxon>
    </lineage>
</organism>
<reference evidence="2 3" key="1">
    <citation type="submission" date="2014-09" db="EMBL/GenBank/DDBJ databases">
        <title>Lactobacillus mucosae CRL573 Genome Sequencing.</title>
        <authorList>
            <person name="Bleckwedel J."/>
            <person name="Teran L.C."/>
            <person name="Bonacina J."/>
            <person name="Saavedra L."/>
            <person name="Mozzi F.B."/>
            <person name="Raya R.R."/>
        </authorList>
    </citation>
    <scope>NUCLEOTIDE SEQUENCE [LARGE SCALE GENOMIC DNA]</scope>
    <source>
        <strain evidence="2 3">CRL573</strain>
    </source>
</reference>
<dbReference type="AlphaFoldDB" id="A0A099YDT4"/>
<accession>A0A099YDT4</accession>
<dbReference type="Proteomes" id="UP000030001">
    <property type="component" value="Unassembled WGS sequence"/>
</dbReference>
<comment type="caution">
    <text evidence="2">The sequence shown here is derived from an EMBL/GenBank/DDBJ whole genome shotgun (WGS) entry which is preliminary data.</text>
</comment>
<evidence type="ECO:0000313" key="2">
    <source>
        <dbReference type="EMBL" id="KGL67083.1"/>
    </source>
</evidence>
<gene>
    <name evidence="2" type="ORF">LX03_03790</name>
</gene>
<sequence>MTNQIKVTGGNYEKSLEMLGIIGLSSLILAGCGHQSQENHSSAKQETSSKATHHKKKTAKKATRQTASSKNSASSTSVSSSQTAQSSSSETSSSASQAADQVTGTNQNASQIAGSPAGQSAAINSVQEAIAAVDAKYGNGDIQWSYMSEGNGTMATDTNGQPVYWIRGQDSAYRNAHNTAGSYDGHDYYVYPDGRIVPRE</sequence>
<proteinExistence type="predicted"/>
<feature type="compositionally biased region" description="Polar residues" evidence="1">
    <location>
        <begin position="100"/>
        <end position="115"/>
    </location>
</feature>
<evidence type="ECO:0000256" key="1">
    <source>
        <dbReference type="SAM" id="MobiDB-lite"/>
    </source>
</evidence>
<protein>
    <recommendedName>
        <fullName evidence="4">Lipoprotein</fullName>
    </recommendedName>
</protein>
<evidence type="ECO:0000313" key="3">
    <source>
        <dbReference type="Proteomes" id="UP000030001"/>
    </source>
</evidence>
<dbReference type="EMBL" id="JROC01000028">
    <property type="protein sequence ID" value="KGL67083.1"/>
    <property type="molecule type" value="Genomic_DNA"/>
</dbReference>